<evidence type="ECO:0000256" key="3">
    <source>
        <dbReference type="ARBA" id="ARBA00022475"/>
    </source>
</evidence>
<evidence type="ECO:0000313" key="9">
    <source>
        <dbReference type="EMBL" id="NBH61190.1"/>
    </source>
</evidence>
<keyword evidence="4 7" id="KW-0812">Transmembrane</keyword>
<dbReference type="PROSITE" id="PS50928">
    <property type="entry name" value="ABC_TM1"/>
    <property type="match status" value="1"/>
</dbReference>
<evidence type="ECO:0000256" key="1">
    <source>
        <dbReference type="ARBA" id="ARBA00004651"/>
    </source>
</evidence>
<organism evidence="9 10">
    <name type="scientific">Anaerotruncus colihominis</name>
    <dbReference type="NCBI Taxonomy" id="169435"/>
    <lineage>
        <taxon>Bacteria</taxon>
        <taxon>Bacillati</taxon>
        <taxon>Bacillota</taxon>
        <taxon>Clostridia</taxon>
        <taxon>Eubacteriales</taxon>
        <taxon>Oscillospiraceae</taxon>
        <taxon>Anaerotruncus</taxon>
    </lineage>
</organism>
<dbReference type="InterPro" id="IPR035906">
    <property type="entry name" value="MetI-like_sf"/>
</dbReference>
<dbReference type="Pfam" id="PF19300">
    <property type="entry name" value="BPD_transp_1_N"/>
    <property type="match status" value="1"/>
</dbReference>
<feature type="transmembrane region" description="Helical" evidence="7">
    <location>
        <begin position="138"/>
        <end position="158"/>
    </location>
</feature>
<feature type="domain" description="ABC transmembrane type-1" evidence="8">
    <location>
        <begin position="98"/>
        <end position="299"/>
    </location>
</feature>
<evidence type="ECO:0000256" key="4">
    <source>
        <dbReference type="ARBA" id="ARBA00022692"/>
    </source>
</evidence>
<comment type="caution">
    <text evidence="9">The sequence shown here is derived from an EMBL/GenBank/DDBJ whole genome shotgun (WGS) entry which is preliminary data.</text>
</comment>
<reference evidence="9 10" key="1">
    <citation type="submission" date="2018-08" db="EMBL/GenBank/DDBJ databases">
        <title>Murine metabolic-syndrome-specific gut microbial biobank.</title>
        <authorList>
            <person name="Liu C."/>
        </authorList>
    </citation>
    <scope>NUCLEOTIDE SEQUENCE [LARGE SCALE GENOMIC DNA]</scope>
    <source>
        <strain evidence="9 10">28</strain>
    </source>
</reference>
<feature type="transmembrane region" description="Helical" evidence="7">
    <location>
        <begin position="104"/>
        <end position="126"/>
    </location>
</feature>
<dbReference type="CDD" id="cd06261">
    <property type="entry name" value="TM_PBP2"/>
    <property type="match status" value="1"/>
</dbReference>
<feature type="transmembrane region" description="Helical" evidence="7">
    <location>
        <begin position="275"/>
        <end position="302"/>
    </location>
</feature>
<keyword evidence="5 7" id="KW-1133">Transmembrane helix</keyword>
<keyword evidence="2 7" id="KW-0813">Transport</keyword>
<dbReference type="PANTHER" id="PTHR43163">
    <property type="entry name" value="DIPEPTIDE TRANSPORT SYSTEM PERMEASE PROTEIN DPPB-RELATED"/>
    <property type="match status" value="1"/>
</dbReference>
<feature type="transmembrane region" description="Helical" evidence="7">
    <location>
        <begin position="12"/>
        <end position="30"/>
    </location>
</feature>
<dbReference type="GO" id="GO:0005886">
    <property type="term" value="C:plasma membrane"/>
    <property type="evidence" value="ECO:0007669"/>
    <property type="project" value="UniProtKB-SubCell"/>
</dbReference>
<dbReference type="SUPFAM" id="SSF161098">
    <property type="entry name" value="MetI-like"/>
    <property type="match status" value="1"/>
</dbReference>
<gene>
    <name evidence="9" type="ORF">D0435_05930</name>
</gene>
<dbReference type="InterPro" id="IPR000515">
    <property type="entry name" value="MetI-like"/>
</dbReference>
<evidence type="ECO:0000259" key="8">
    <source>
        <dbReference type="PROSITE" id="PS50928"/>
    </source>
</evidence>
<comment type="similarity">
    <text evidence="7">Belongs to the binding-protein-dependent transport system permease family.</text>
</comment>
<dbReference type="Proteomes" id="UP000446866">
    <property type="component" value="Unassembled WGS sequence"/>
</dbReference>
<evidence type="ECO:0000313" key="10">
    <source>
        <dbReference type="Proteomes" id="UP000446866"/>
    </source>
</evidence>
<keyword evidence="3" id="KW-1003">Cell membrane</keyword>
<dbReference type="RefSeq" id="WP_160201473.1">
    <property type="nucleotide sequence ID" value="NZ_QXWK01000010.1"/>
</dbReference>
<evidence type="ECO:0000256" key="2">
    <source>
        <dbReference type="ARBA" id="ARBA00022448"/>
    </source>
</evidence>
<proteinExistence type="inferred from homology"/>
<feature type="transmembrane region" description="Helical" evidence="7">
    <location>
        <begin position="173"/>
        <end position="195"/>
    </location>
</feature>
<dbReference type="AlphaFoldDB" id="A0A845QGM6"/>
<protein>
    <submittedName>
        <fullName evidence="9">ABC transporter permease</fullName>
    </submittedName>
</protein>
<dbReference type="InterPro" id="IPR045621">
    <property type="entry name" value="BPD_transp_1_N"/>
</dbReference>
<sequence length="309" mass="34412">MVKYIIKRLMTLIPILLVVSILVFGLSMFSSGDAARVLAEQIYEHPTQTEIEQVRHENGLDQPIYKQYVRWLGNALHGDFGESYSTQKPAMEEFISRLPVTLKLAATAFIILIIVSIFLGMISAVWEHSWIDKIVQVFSFFSVSVPSFWIGLMLLYIFGVKLGVISVIEGTTAGIPVLAAFTLDMGYFGILIRLIRANLSEVLKKDYIRACKAKGISNLRIILKHGMKNAILPVITQMSTMCVGLLCGSAVIESIFSIKGIGEMALEAVYTKDLPLLQCFILVLACFVVLMNLLIDIIYSVVDARIQLK</sequence>
<accession>A0A845QGM6</accession>
<keyword evidence="6 7" id="KW-0472">Membrane</keyword>
<evidence type="ECO:0000256" key="5">
    <source>
        <dbReference type="ARBA" id="ARBA00022989"/>
    </source>
</evidence>
<dbReference type="PANTHER" id="PTHR43163:SF6">
    <property type="entry name" value="DIPEPTIDE TRANSPORT SYSTEM PERMEASE PROTEIN DPPB-RELATED"/>
    <property type="match status" value="1"/>
</dbReference>
<dbReference type="Pfam" id="PF00528">
    <property type="entry name" value="BPD_transp_1"/>
    <property type="match status" value="1"/>
</dbReference>
<dbReference type="GO" id="GO:0055085">
    <property type="term" value="P:transmembrane transport"/>
    <property type="evidence" value="ECO:0007669"/>
    <property type="project" value="InterPro"/>
</dbReference>
<evidence type="ECO:0000256" key="6">
    <source>
        <dbReference type="ARBA" id="ARBA00023136"/>
    </source>
</evidence>
<name>A0A845QGM6_9FIRM</name>
<comment type="subcellular location">
    <subcellularLocation>
        <location evidence="1 7">Cell membrane</location>
        <topology evidence="1 7">Multi-pass membrane protein</topology>
    </subcellularLocation>
</comment>
<dbReference type="EMBL" id="QXWK01000010">
    <property type="protein sequence ID" value="NBH61190.1"/>
    <property type="molecule type" value="Genomic_DNA"/>
</dbReference>
<evidence type="ECO:0000256" key="7">
    <source>
        <dbReference type="RuleBase" id="RU363032"/>
    </source>
</evidence>
<dbReference type="Gene3D" id="1.10.3720.10">
    <property type="entry name" value="MetI-like"/>
    <property type="match status" value="1"/>
</dbReference>
<feature type="transmembrane region" description="Helical" evidence="7">
    <location>
        <begin position="230"/>
        <end position="255"/>
    </location>
</feature>
<keyword evidence="10" id="KW-1185">Reference proteome</keyword>